<reference evidence="1" key="2">
    <citation type="journal article" date="2023" name="IMA Fungus">
        <title>Comparative genomic study of the Penicillium genus elucidates a diverse pangenome and 15 lateral gene transfer events.</title>
        <authorList>
            <person name="Petersen C."/>
            <person name="Sorensen T."/>
            <person name="Nielsen M.R."/>
            <person name="Sondergaard T.E."/>
            <person name="Sorensen J.L."/>
            <person name="Fitzpatrick D.A."/>
            <person name="Frisvad J.C."/>
            <person name="Nielsen K.L."/>
        </authorList>
    </citation>
    <scope>NUCLEOTIDE SEQUENCE</scope>
    <source>
        <strain evidence="1">IBT 23319</strain>
    </source>
</reference>
<proteinExistence type="predicted"/>
<organism evidence="1 2">
    <name type="scientific">Penicillium citrinum</name>
    <dbReference type="NCBI Taxonomy" id="5077"/>
    <lineage>
        <taxon>Eukaryota</taxon>
        <taxon>Fungi</taxon>
        <taxon>Dikarya</taxon>
        <taxon>Ascomycota</taxon>
        <taxon>Pezizomycotina</taxon>
        <taxon>Eurotiomycetes</taxon>
        <taxon>Eurotiomycetidae</taxon>
        <taxon>Eurotiales</taxon>
        <taxon>Aspergillaceae</taxon>
        <taxon>Penicillium</taxon>
    </lineage>
</organism>
<accession>A0A9W9NZ79</accession>
<dbReference type="OrthoDB" id="3431997at2759"/>
<keyword evidence="2" id="KW-1185">Reference proteome</keyword>
<dbReference type="GeneID" id="81383957"/>
<dbReference type="AlphaFoldDB" id="A0A9W9NZ79"/>
<evidence type="ECO:0000313" key="1">
    <source>
        <dbReference type="EMBL" id="KAJ5231282.1"/>
    </source>
</evidence>
<dbReference type="RefSeq" id="XP_056500028.1">
    <property type="nucleotide sequence ID" value="XM_056644790.1"/>
</dbReference>
<evidence type="ECO:0000313" key="2">
    <source>
        <dbReference type="Proteomes" id="UP001147733"/>
    </source>
</evidence>
<reference evidence="1" key="1">
    <citation type="submission" date="2022-11" db="EMBL/GenBank/DDBJ databases">
        <authorList>
            <person name="Petersen C."/>
        </authorList>
    </citation>
    <scope>NUCLEOTIDE SEQUENCE</scope>
    <source>
        <strain evidence="1">IBT 23319</strain>
    </source>
</reference>
<sequence>MDIHIDSPPEYRAQDPVITAALSEGNEPVIMDIFRYADHQYRIFSGDHSLKFHAQSHPQSPTKPSLIVYESGTNAPNGAVAHCQFIEKNSLNDIGYAKSPSGKSSISWWSDMHQNTPISIQYRFTTLAHFPPQANGNLSNTSGPRLFIWKRKSRLMLVDEETDTVVALVHDITTVSTKCGTLQILVPFGDNFSLTALTTFLTICEKLQKDSKR</sequence>
<dbReference type="Proteomes" id="UP001147733">
    <property type="component" value="Unassembled WGS sequence"/>
</dbReference>
<gene>
    <name evidence="1" type="ORF">N7469_005870</name>
</gene>
<dbReference type="EMBL" id="JAPQKT010000005">
    <property type="protein sequence ID" value="KAJ5231282.1"/>
    <property type="molecule type" value="Genomic_DNA"/>
</dbReference>
<name>A0A9W9NZ79_PENCI</name>
<protein>
    <submittedName>
        <fullName evidence="1">Uncharacterized protein</fullName>
    </submittedName>
</protein>
<comment type="caution">
    <text evidence="1">The sequence shown here is derived from an EMBL/GenBank/DDBJ whole genome shotgun (WGS) entry which is preliminary data.</text>
</comment>